<evidence type="ECO:0000256" key="6">
    <source>
        <dbReference type="SAM" id="Phobius"/>
    </source>
</evidence>
<dbReference type="InterPro" id="IPR049326">
    <property type="entry name" value="Rhodopsin_dom_fungi"/>
</dbReference>
<keyword evidence="2 6" id="KW-0812">Transmembrane</keyword>
<reference evidence="8" key="1">
    <citation type="submission" date="2021-07" db="EMBL/GenBank/DDBJ databases">
        <authorList>
            <person name="Branca A.L. A."/>
        </authorList>
    </citation>
    <scope>NUCLEOTIDE SEQUENCE</scope>
</reference>
<evidence type="ECO:0000256" key="4">
    <source>
        <dbReference type="ARBA" id="ARBA00023136"/>
    </source>
</evidence>
<feature type="transmembrane region" description="Helical" evidence="6">
    <location>
        <begin position="276"/>
        <end position="296"/>
    </location>
</feature>
<feature type="transmembrane region" description="Helical" evidence="6">
    <location>
        <begin position="239"/>
        <end position="261"/>
    </location>
</feature>
<proteinExistence type="inferred from homology"/>
<sequence>MSLSPLGEAPVGTDLSADHGSLEKGPVIATYILAVLAVGLRFYTRLRVQGQRIAADDWMIVGALVSGRNLLFRSDCGRYVYILRRRNAISILTAMLLIVSGHHGLGKHIWSVPPAEAVELMRVLFSFVVLYVLTVPLIKLSVLLFYRRIFGMTYTIWFCVFLTIGYFISGTIAFLACCRPVSYFWTQFAEHSGGKCVFNLYPFYVTHAAINVATDGIILLVPIPIVWKLQMRWTQKLMLSGIFLVGGFVLIASLIRIYYITFLRTSNDYTWIMGKFFVWSSVEPCIGILCACLPTLHPLLRLFIGRVFGTSTGRYADASRKKQEVANKRTFIRKPRPLDWDETLLTTHDVQVEMSGVRRDHGEDGQITVDMEFRIVEESNRFK</sequence>
<dbReference type="Pfam" id="PF20684">
    <property type="entry name" value="Fung_rhodopsin"/>
    <property type="match status" value="1"/>
</dbReference>
<dbReference type="Proteomes" id="UP001153461">
    <property type="component" value="Unassembled WGS sequence"/>
</dbReference>
<evidence type="ECO:0000256" key="3">
    <source>
        <dbReference type="ARBA" id="ARBA00022989"/>
    </source>
</evidence>
<comment type="caution">
    <text evidence="8">The sequence shown here is derived from an EMBL/GenBank/DDBJ whole genome shotgun (WGS) entry which is preliminary data.</text>
</comment>
<name>A0A9W4MN90_PENNA</name>
<dbReference type="EMBL" id="CAJVNV010000099">
    <property type="protein sequence ID" value="CAG8040729.1"/>
    <property type="molecule type" value="Genomic_DNA"/>
</dbReference>
<comment type="similarity">
    <text evidence="5">Belongs to the SAT4 family.</text>
</comment>
<dbReference type="GO" id="GO:0016020">
    <property type="term" value="C:membrane"/>
    <property type="evidence" value="ECO:0007669"/>
    <property type="project" value="UniProtKB-SubCell"/>
</dbReference>
<feature type="transmembrane region" description="Helical" evidence="6">
    <location>
        <begin position="125"/>
        <end position="146"/>
    </location>
</feature>
<feature type="domain" description="Rhodopsin" evidence="7">
    <location>
        <begin position="40"/>
        <end position="301"/>
    </location>
</feature>
<keyword evidence="4 6" id="KW-0472">Membrane</keyword>
<dbReference type="PANTHER" id="PTHR33048">
    <property type="entry name" value="PTH11-LIKE INTEGRAL MEMBRANE PROTEIN (AFU_ORTHOLOGUE AFUA_5G11245)"/>
    <property type="match status" value="1"/>
</dbReference>
<dbReference type="OrthoDB" id="504708at2759"/>
<evidence type="ECO:0000313" key="9">
    <source>
        <dbReference type="Proteomes" id="UP001153461"/>
    </source>
</evidence>
<feature type="transmembrane region" description="Helical" evidence="6">
    <location>
        <begin position="158"/>
        <end position="185"/>
    </location>
</feature>
<dbReference type="InterPro" id="IPR052337">
    <property type="entry name" value="SAT4-like"/>
</dbReference>
<evidence type="ECO:0000259" key="7">
    <source>
        <dbReference type="Pfam" id="PF20684"/>
    </source>
</evidence>
<accession>A0A9W4MN90</accession>
<gene>
    <name evidence="8" type="ORF">PNAL_LOCUS3004</name>
</gene>
<evidence type="ECO:0000313" key="8">
    <source>
        <dbReference type="EMBL" id="CAG8040729.1"/>
    </source>
</evidence>
<organism evidence="8 9">
    <name type="scientific">Penicillium nalgiovense</name>
    <dbReference type="NCBI Taxonomy" id="60175"/>
    <lineage>
        <taxon>Eukaryota</taxon>
        <taxon>Fungi</taxon>
        <taxon>Dikarya</taxon>
        <taxon>Ascomycota</taxon>
        <taxon>Pezizomycotina</taxon>
        <taxon>Eurotiomycetes</taxon>
        <taxon>Eurotiomycetidae</taxon>
        <taxon>Eurotiales</taxon>
        <taxon>Aspergillaceae</taxon>
        <taxon>Penicillium</taxon>
    </lineage>
</organism>
<evidence type="ECO:0000256" key="5">
    <source>
        <dbReference type="ARBA" id="ARBA00038359"/>
    </source>
</evidence>
<dbReference type="AlphaFoldDB" id="A0A9W4MN90"/>
<evidence type="ECO:0000256" key="1">
    <source>
        <dbReference type="ARBA" id="ARBA00004141"/>
    </source>
</evidence>
<protein>
    <recommendedName>
        <fullName evidence="7">Rhodopsin domain-containing protein</fullName>
    </recommendedName>
</protein>
<feature type="transmembrane region" description="Helical" evidence="6">
    <location>
        <begin position="205"/>
        <end position="227"/>
    </location>
</feature>
<feature type="transmembrane region" description="Helical" evidence="6">
    <location>
        <begin position="88"/>
        <end position="105"/>
    </location>
</feature>
<keyword evidence="3 6" id="KW-1133">Transmembrane helix</keyword>
<evidence type="ECO:0000256" key="2">
    <source>
        <dbReference type="ARBA" id="ARBA00022692"/>
    </source>
</evidence>
<feature type="transmembrane region" description="Helical" evidence="6">
    <location>
        <begin position="25"/>
        <end position="43"/>
    </location>
</feature>
<dbReference type="PANTHER" id="PTHR33048:SF163">
    <property type="entry name" value="INTEGRAL MEMBRANE PROTEIN (AFU_ORTHOLOGUE AFUA_8G05510)"/>
    <property type="match status" value="1"/>
</dbReference>
<comment type="subcellular location">
    <subcellularLocation>
        <location evidence="1">Membrane</location>
        <topology evidence="1">Multi-pass membrane protein</topology>
    </subcellularLocation>
</comment>